<dbReference type="AlphaFoldDB" id="A0A0C2GZ44"/>
<protein>
    <submittedName>
        <fullName evidence="1">Uncharacterized protein</fullName>
    </submittedName>
</protein>
<dbReference type="OrthoDB" id="5885577at2759"/>
<sequence>MAHRRPPPTILDAEAAEKLAEMHDFKELDAIDEDHDKLVAAITTIRDGCRKRKPNHITSRITEETRQLLEKRRNLKRTTHSHLEMTLLNRVARDHEEFTRKRLMAAAESRTSIKLAARNIAEYRHVIPCLKDSEGKKITSRLGMEAVVKEYYEQLFRSTVATAPVEC</sequence>
<gene>
    <name evidence="1" type="ORF">ANCDUO_05246</name>
</gene>
<keyword evidence="2" id="KW-1185">Reference proteome</keyword>
<organism evidence="1 2">
    <name type="scientific">Ancylostoma duodenale</name>
    <dbReference type="NCBI Taxonomy" id="51022"/>
    <lineage>
        <taxon>Eukaryota</taxon>
        <taxon>Metazoa</taxon>
        <taxon>Ecdysozoa</taxon>
        <taxon>Nematoda</taxon>
        <taxon>Chromadorea</taxon>
        <taxon>Rhabditida</taxon>
        <taxon>Rhabditina</taxon>
        <taxon>Rhabditomorpha</taxon>
        <taxon>Strongyloidea</taxon>
        <taxon>Ancylostomatidae</taxon>
        <taxon>Ancylostomatinae</taxon>
        <taxon>Ancylostoma</taxon>
    </lineage>
</organism>
<accession>A0A0C2GZ44</accession>
<name>A0A0C2GZ44_9BILA</name>
<proteinExistence type="predicted"/>
<evidence type="ECO:0000313" key="1">
    <source>
        <dbReference type="EMBL" id="KIH64444.1"/>
    </source>
</evidence>
<evidence type="ECO:0000313" key="2">
    <source>
        <dbReference type="Proteomes" id="UP000054047"/>
    </source>
</evidence>
<dbReference type="EMBL" id="KN728066">
    <property type="protein sequence ID" value="KIH64444.1"/>
    <property type="molecule type" value="Genomic_DNA"/>
</dbReference>
<reference evidence="1 2" key="1">
    <citation type="submission" date="2013-12" db="EMBL/GenBank/DDBJ databases">
        <title>Draft genome of the parsitic nematode Ancylostoma duodenale.</title>
        <authorList>
            <person name="Mitreva M."/>
        </authorList>
    </citation>
    <scope>NUCLEOTIDE SEQUENCE [LARGE SCALE GENOMIC DNA]</scope>
    <source>
        <strain evidence="1 2">Zhejiang</strain>
    </source>
</reference>
<dbReference type="Proteomes" id="UP000054047">
    <property type="component" value="Unassembled WGS sequence"/>
</dbReference>